<comment type="caution">
    <text evidence="1">The sequence shown here is derived from an EMBL/GenBank/DDBJ whole genome shotgun (WGS) entry which is preliminary data.</text>
</comment>
<reference evidence="1 2" key="1">
    <citation type="journal article" date="2021" name="Front. Genet.">
        <title>Chromosome-Level Genome Assembly Reveals Significant Gene Expansion in the Toll and IMD Signaling Pathways of Dendrolimus kikuchii.</title>
        <authorList>
            <person name="Zhou J."/>
            <person name="Wu P."/>
            <person name="Xiong Z."/>
            <person name="Liu N."/>
            <person name="Zhao N."/>
            <person name="Ji M."/>
            <person name="Qiu Y."/>
            <person name="Yang B."/>
        </authorList>
    </citation>
    <scope>NUCLEOTIDE SEQUENCE [LARGE SCALE GENOMIC DNA]</scope>
    <source>
        <strain evidence="1">Ann1</strain>
    </source>
</reference>
<sequence length="762" mass="87719">MAMASCSDDKGQIEEVSFTLEEKKADQSKLHDNPAKILNENIPALTDNSEEDKLDEYYKETIGDSILKLKENTNSTDIIEQITQDINNHDKMQLQSFDNGCNEFNNFDTNNKFLNKNEEMEQIYFNDIYNNIENDSYIDLDEFDKFINYNSNTDEVAYTINMTLDDIVKTIDIKHKKQDEASDNDLNTANYSDKNATIISNNDTLAVIKELTDDKNVQLNKTNLYKNDIKESDVIVGNINLCDNSEITNNKKNCAENTLNALTYQTEYTRPSNNVEFIDINKFDRNLGDANLFQDIVLDVETFSARDRENYENTTNINFMTESLSKVTAVEITHMQETKTRSLPGENMDCDKSSKIAPDDNSESLLQRKVDEETLNNNNIDDLLSVKDLGDYNLHILNRKNKSIQAVKNRADIKSDVKPKHFENIKYICDKNNIKKPSEVSLNNIESFTTKAVMTDNGNLNKNENKDDIYSKSFNNVTARYRTETKIPNNMINSPADSNKLESNNQTILYDSNIISTQENINKVNIVTPNQNQYSKSIKDNTNAQDDSKFDKNNHNNNNTDKVQNNLYTAPSTFHPVLNTINNTNSSGQNISKICIKSTKTLEGQRDIKNESNDTDSDYNSSDFEFISENEAKTDLLLDKTIDTSQYDISKTWNRNAYVYRLREAGNKYPGPTNYQKRHEVPRGEAYLRLFRENEYHPVLSNVHMMENKSIRSSQSNDQYRGVGFDMRLTRRENFDNGHERNAKATMKKIYSMHPADNKRRL</sequence>
<dbReference type="Proteomes" id="UP000824533">
    <property type="component" value="Linkage Group LG28"/>
</dbReference>
<keyword evidence="2" id="KW-1185">Reference proteome</keyword>
<accession>A0ACC1CF64</accession>
<protein>
    <submittedName>
        <fullName evidence="1">Uncharacterized protein</fullName>
    </submittedName>
</protein>
<organism evidence="1 2">
    <name type="scientific">Dendrolimus kikuchii</name>
    <dbReference type="NCBI Taxonomy" id="765133"/>
    <lineage>
        <taxon>Eukaryota</taxon>
        <taxon>Metazoa</taxon>
        <taxon>Ecdysozoa</taxon>
        <taxon>Arthropoda</taxon>
        <taxon>Hexapoda</taxon>
        <taxon>Insecta</taxon>
        <taxon>Pterygota</taxon>
        <taxon>Neoptera</taxon>
        <taxon>Endopterygota</taxon>
        <taxon>Lepidoptera</taxon>
        <taxon>Glossata</taxon>
        <taxon>Ditrysia</taxon>
        <taxon>Bombycoidea</taxon>
        <taxon>Lasiocampidae</taxon>
        <taxon>Dendrolimus</taxon>
    </lineage>
</organism>
<evidence type="ECO:0000313" key="1">
    <source>
        <dbReference type="EMBL" id="KAJ0170201.1"/>
    </source>
</evidence>
<gene>
    <name evidence="1" type="ORF">K1T71_014129</name>
</gene>
<dbReference type="EMBL" id="CM034414">
    <property type="protein sequence ID" value="KAJ0170201.1"/>
    <property type="molecule type" value="Genomic_DNA"/>
</dbReference>
<evidence type="ECO:0000313" key="2">
    <source>
        <dbReference type="Proteomes" id="UP000824533"/>
    </source>
</evidence>
<name>A0ACC1CF64_9NEOP</name>
<proteinExistence type="predicted"/>